<keyword evidence="3" id="KW-1185">Reference proteome</keyword>
<proteinExistence type="predicted"/>
<dbReference type="EMBL" id="BDRX01000024">
    <property type="protein sequence ID" value="GBF91475.1"/>
    <property type="molecule type" value="Genomic_DNA"/>
</dbReference>
<sequence length="501" mass="52143">MGAAPPAVQGAQCSLDSLDEVLEQLQGLEWPGAGALDALLGAQRGVEASHSALGPQKGEFLASPAGAELLLRLQSLRQRADAHAAAQVLLAQEQPGCLPLLPAAWARPAALLRIGSSKAAGIGRGIGGGSKARKARGKKGGGAAAAASDSSAALAAEVEAAAAAAARYQAAVRDHVIATAAPRPTAAQRRLLSLQEAEWAAADRAMVHLAMARGRFGAAFPEAAFAAAADGDAAAADALRVNLAFAEELAAFWDRFEAAHASGVLSDGWWGTPIGRLWLARGREYRLLVEPLDCLAHYWTGQSGDYADDSTDGAGHPNGARPRRYPLLQSLEERLLPGPVEGSLCKAALLRVCGGDVWALPGMPARPSPRGSHEREPEAPTTPPRPAPRPAADAAPAPPPPAAQQLEPDVRPAPWPMPPRVSTLVPRREGRRPKAWRRDDAPPDTEGDRDQGEPADEPAQRGPARAAPERRRGRGRGRAAARTAAVAAVALAVVKLVAARR</sequence>
<dbReference type="InParanoid" id="A0A2V0P332"/>
<accession>A0A2V0P332</accession>
<organism evidence="2 3">
    <name type="scientific">Raphidocelis subcapitata</name>
    <dbReference type="NCBI Taxonomy" id="307507"/>
    <lineage>
        <taxon>Eukaryota</taxon>
        <taxon>Viridiplantae</taxon>
        <taxon>Chlorophyta</taxon>
        <taxon>core chlorophytes</taxon>
        <taxon>Chlorophyceae</taxon>
        <taxon>CS clade</taxon>
        <taxon>Sphaeropleales</taxon>
        <taxon>Selenastraceae</taxon>
        <taxon>Raphidocelis</taxon>
    </lineage>
</organism>
<evidence type="ECO:0000313" key="2">
    <source>
        <dbReference type="EMBL" id="GBF91475.1"/>
    </source>
</evidence>
<comment type="caution">
    <text evidence="2">The sequence shown here is derived from an EMBL/GenBank/DDBJ whole genome shotgun (WGS) entry which is preliminary data.</text>
</comment>
<evidence type="ECO:0000313" key="3">
    <source>
        <dbReference type="Proteomes" id="UP000247498"/>
    </source>
</evidence>
<name>A0A2V0P332_9CHLO</name>
<feature type="compositionally biased region" description="Basic and acidic residues" evidence="1">
    <location>
        <begin position="436"/>
        <end position="452"/>
    </location>
</feature>
<feature type="compositionally biased region" description="Pro residues" evidence="1">
    <location>
        <begin position="380"/>
        <end position="389"/>
    </location>
</feature>
<dbReference type="AlphaFoldDB" id="A0A2V0P332"/>
<dbReference type="Proteomes" id="UP000247498">
    <property type="component" value="Unassembled WGS sequence"/>
</dbReference>
<protein>
    <submittedName>
        <fullName evidence="2">Uncharacterized protein</fullName>
    </submittedName>
</protein>
<gene>
    <name evidence="2" type="ORF">Rsub_04215</name>
</gene>
<feature type="region of interest" description="Disordered" evidence="1">
    <location>
        <begin position="363"/>
        <end position="480"/>
    </location>
</feature>
<evidence type="ECO:0000256" key="1">
    <source>
        <dbReference type="SAM" id="MobiDB-lite"/>
    </source>
</evidence>
<reference evidence="2 3" key="1">
    <citation type="journal article" date="2018" name="Sci. Rep.">
        <title>Raphidocelis subcapitata (=Pseudokirchneriella subcapitata) provides an insight into genome evolution and environmental adaptations in the Sphaeropleales.</title>
        <authorList>
            <person name="Suzuki S."/>
            <person name="Yamaguchi H."/>
            <person name="Nakajima N."/>
            <person name="Kawachi M."/>
        </authorList>
    </citation>
    <scope>NUCLEOTIDE SEQUENCE [LARGE SCALE GENOMIC DNA]</scope>
    <source>
        <strain evidence="2 3">NIES-35</strain>
    </source>
</reference>